<keyword evidence="1" id="KW-0175">Coiled coil</keyword>
<comment type="caution">
    <text evidence="3">The sequence shown here is derived from an EMBL/GenBank/DDBJ whole genome shotgun (WGS) entry which is preliminary data.</text>
</comment>
<evidence type="ECO:0000313" key="3">
    <source>
        <dbReference type="EMBL" id="PUB17063.1"/>
    </source>
</evidence>
<keyword evidence="3" id="KW-0482">Metalloprotease</keyword>
<dbReference type="PANTHER" id="PTHR13325:SF3">
    <property type="entry name" value="MEMBRANE-BOUND TRANSCRIPTION FACTOR SITE-2 PROTEASE"/>
    <property type="match status" value="1"/>
</dbReference>
<evidence type="ECO:0000256" key="2">
    <source>
        <dbReference type="SAM" id="Phobius"/>
    </source>
</evidence>
<feature type="transmembrane region" description="Helical" evidence="2">
    <location>
        <begin position="151"/>
        <end position="177"/>
    </location>
</feature>
<feature type="transmembrane region" description="Helical" evidence="2">
    <location>
        <begin position="256"/>
        <end position="278"/>
    </location>
</feature>
<dbReference type="Gene3D" id="1.10.10.1150">
    <property type="entry name" value="Coenzyme PQQ synthesis protein D (PqqD)"/>
    <property type="match status" value="1"/>
</dbReference>
<gene>
    <name evidence="3" type="ORF">C8N45_10273</name>
</gene>
<keyword evidence="4" id="KW-1185">Reference proteome</keyword>
<dbReference type="Pfam" id="PF05402">
    <property type="entry name" value="PqqD"/>
    <property type="match status" value="1"/>
</dbReference>
<feature type="coiled-coil region" evidence="1">
    <location>
        <begin position="523"/>
        <end position="550"/>
    </location>
</feature>
<dbReference type="AlphaFoldDB" id="A0A2T6KLH7"/>
<evidence type="ECO:0000313" key="4">
    <source>
        <dbReference type="Proteomes" id="UP000244523"/>
    </source>
</evidence>
<reference evidence="3 4" key="1">
    <citation type="submission" date="2018-04" db="EMBL/GenBank/DDBJ databases">
        <title>Genomic Encyclopedia of Archaeal and Bacterial Type Strains, Phase II (KMG-II): from individual species to whole genera.</title>
        <authorList>
            <person name="Goeker M."/>
        </authorList>
    </citation>
    <scope>NUCLEOTIDE SEQUENCE [LARGE SCALE GENOMIC DNA]</scope>
    <source>
        <strain evidence="3 4">DSM 29955</strain>
    </source>
</reference>
<feature type="transmembrane region" description="Helical" evidence="2">
    <location>
        <begin position="387"/>
        <end position="404"/>
    </location>
</feature>
<sequence>MARALLSADWYRVAPLKPRLRGHVEVHRQLFRGDIWFILQDLHSGKYHRITPAANYILALMNGRRTMHEIWEAACLRFDDDPPTQSETIRLMSQLHSSDLIASDLPPDMEEIGRRHSKQERQSMIARIKNPMALRLPLLDPDRFLGATVSLVRWLFTPFGFVLWLGLIGAGLVLLGLNWDVLTNGFTDQVLAAENLVLIALAYPIVKALHELGHGYATKVWGGEVHEIGLMFLVFIPVPYVDASASAAFDNKWRRAVVGGAGIMVELALASAALIFWLNAEPGLLRAFAFNVMLIGGISTLLFNGNPLLRFDGYFVFSDLIEIPNLGQRSNKYVFYLIRRYLFGVKDADSPVTAKGERLWLFTYSIAAFIYRLFISFAIALFVASKFFFIGILLACWALFNTFVQPTLKGIRYLFSSPELRQRRGRALGLVGLVLVGVFSFLFTMPAPYTTVAHGVVWLDQDATLRAGTDGFVAQVAPDVDIGQPVVALADPILENRVEILESRLREAQLRLRSVLLTDQVQAQLLRDRVALLEDQLEGLQKRRADLAVTARTPGQVIVPDAGDLDGRLVRQGEVVGYVIGSDDMRLRVAIPQAQAEIVRSRTAGVEVMFQDAIGVPVPARLIAEVPQSQNTIPSRALSTEAGGDIVLNPAGITDLSTLQSVFQFEVATVEPMQISHVGARALVKFDHGFEPIGYRIYRGARQLFLRQFRV</sequence>
<dbReference type="GO" id="GO:0005737">
    <property type="term" value="C:cytoplasm"/>
    <property type="evidence" value="ECO:0007669"/>
    <property type="project" value="TreeGrafter"/>
</dbReference>
<keyword evidence="3" id="KW-0645">Protease</keyword>
<dbReference type="Proteomes" id="UP000244523">
    <property type="component" value="Unassembled WGS sequence"/>
</dbReference>
<feature type="transmembrane region" description="Helical" evidence="2">
    <location>
        <begin position="359"/>
        <end position="381"/>
    </location>
</feature>
<keyword evidence="2" id="KW-0472">Membrane</keyword>
<keyword evidence="2" id="KW-1133">Transmembrane helix</keyword>
<dbReference type="GO" id="GO:0031293">
    <property type="term" value="P:membrane protein intracellular domain proteolysis"/>
    <property type="evidence" value="ECO:0007669"/>
    <property type="project" value="TreeGrafter"/>
</dbReference>
<dbReference type="GO" id="GO:0004222">
    <property type="term" value="F:metalloendopeptidase activity"/>
    <property type="evidence" value="ECO:0007669"/>
    <property type="project" value="InterPro"/>
</dbReference>
<dbReference type="InterPro" id="IPR041881">
    <property type="entry name" value="PqqD_sf"/>
</dbReference>
<dbReference type="InterPro" id="IPR008792">
    <property type="entry name" value="PQQD"/>
</dbReference>
<dbReference type="GO" id="GO:0016020">
    <property type="term" value="C:membrane"/>
    <property type="evidence" value="ECO:0007669"/>
    <property type="project" value="InterPro"/>
</dbReference>
<feature type="transmembrane region" description="Helical" evidence="2">
    <location>
        <begin position="284"/>
        <end position="303"/>
    </location>
</feature>
<feature type="transmembrane region" description="Helical" evidence="2">
    <location>
        <begin position="425"/>
        <end position="443"/>
    </location>
</feature>
<evidence type="ECO:0000256" key="1">
    <source>
        <dbReference type="SAM" id="Coils"/>
    </source>
</evidence>
<dbReference type="PANTHER" id="PTHR13325">
    <property type="entry name" value="PROTEASE M50 MEMBRANE-BOUND TRANSCRIPTION FACTOR SITE 2 PROTEASE"/>
    <property type="match status" value="1"/>
</dbReference>
<keyword evidence="2" id="KW-0812">Transmembrane</keyword>
<dbReference type="OrthoDB" id="9759690at2"/>
<dbReference type="EMBL" id="QBUD01000002">
    <property type="protein sequence ID" value="PUB17063.1"/>
    <property type="molecule type" value="Genomic_DNA"/>
</dbReference>
<organism evidence="3 4">
    <name type="scientific">Yoonia sediminilitoris</name>
    <dbReference type="NCBI Taxonomy" id="1286148"/>
    <lineage>
        <taxon>Bacteria</taxon>
        <taxon>Pseudomonadati</taxon>
        <taxon>Pseudomonadota</taxon>
        <taxon>Alphaproteobacteria</taxon>
        <taxon>Rhodobacterales</taxon>
        <taxon>Paracoccaceae</taxon>
        <taxon>Yoonia</taxon>
    </lineage>
</organism>
<feature type="transmembrane region" description="Helical" evidence="2">
    <location>
        <begin position="228"/>
        <end position="249"/>
    </location>
</feature>
<proteinExistence type="predicted"/>
<name>A0A2T6KLH7_9RHOB</name>
<protein>
    <submittedName>
        <fullName evidence="3">Putative peptide zinc metalloprotease protein</fullName>
    </submittedName>
</protein>
<accession>A0A2T6KLH7</accession>
<dbReference type="InterPro" id="IPR001193">
    <property type="entry name" value="MBTPS2"/>
</dbReference>
<keyword evidence="3" id="KW-0378">Hydrolase</keyword>